<evidence type="ECO:0000256" key="1">
    <source>
        <dbReference type="SAM" id="MobiDB-lite"/>
    </source>
</evidence>
<feature type="transmembrane region" description="Helical" evidence="2">
    <location>
        <begin position="251"/>
        <end position="270"/>
    </location>
</feature>
<reference evidence="3 4" key="1">
    <citation type="journal article" date="2004" name="Mol. Plant Microbe Interact.">
        <title>The genome sequence of the Gram-positive sugarcane pathogen Leifsonia xyli subsp. xyli.</title>
        <authorList>
            <person name="Monteiro-Vitorello C.B."/>
            <person name="Camargo L.E.A."/>
            <person name="Van Sluys M.A."/>
            <person name="Kitajima J.P."/>
            <person name="Truffi D."/>
            <person name="do Amaral A.M."/>
            <person name="Harakava R."/>
            <person name="de Oliveira J.C.F."/>
            <person name="Wood D."/>
            <person name="de Oliveira M.C."/>
            <person name="Miyaki C.Y."/>
            <person name="Takita M.A."/>
            <person name="da Silva A.C.R."/>
            <person name="Furlan L.R."/>
            <person name="Carraro D.M."/>
            <person name="Camarotte G."/>
            <person name="Almeida N.F. Jr."/>
            <person name="Carrer H."/>
            <person name="Coutinho L.L."/>
            <person name="El-Dorry H.A."/>
            <person name="Ferro M.I.T."/>
            <person name="Gagliardi P.R."/>
            <person name="Giglioti E."/>
            <person name="Goldman M.H.S."/>
            <person name="Goldman G.H."/>
            <person name="Kimura E.T."/>
            <person name="Ferro E.S."/>
            <person name="Kuramae E.E."/>
            <person name="Lemos E.G.M."/>
            <person name="Lemos M.V.F."/>
            <person name="Mauro S.M.Z."/>
            <person name="Machado M.A."/>
            <person name="Marino C.L."/>
            <person name="Menck C.F."/>
            <person name="Nunes L.R."/>
            <person name="Oliveira R.C."/>
            <person name="Pereira G.G."/>
            <person name="Siqueira W."/>
            <person name="de Souza A.A."/>
            <person name="Tsai S.M."/>
            <person name="Zanca A.S."/>
            <person name="Simpson A.J.G."/>
            <person name="Brumbley S.M."/>
            <person name="Setubal J.C."/>
        </authorList>
    </citation>
    <scope>NUCLEOTIDE SEQUENCE [LARGE SCALE GENOMIC DNA]</scope>
    <source>
        <strain evidence="3 4">CTCB07</strain>
    </source>
</reference>
<organism evidence="3 4">
    <name type="scientific">Leifsonia xyli subsp. xyli (strain CTCB07)</name>
    <dbReference type="NCBI Taxonomy" id="281090"/>
    <lineage>
        <taxon>Bacteria</taxon>
        <taxon>Bacillati</taxon>
        <taxon>Actinomycetota</taxon>
        <taxon>Actinomycetes</taxon>
        <taxon>Micrococcales</taxon>
        <taxon>Microbacteriaceae</taxon>
        <taxon>Leifsonia</taxon>
    </lineage>
</organism>
<keyword evidence="4" id="KW-1185">Reference proteome</keyword>
<proteinExistence type="predicted"/>
<feature type="transmembrane region" description="Helical" evidence="2">
    <location>
        <begin position="179"/>
        <end position="199"/>
    </location>
</feature>
<feature type="transmembrane region" description="Helical" evidence="2">
    <location>
        <begin position="96"/>
        <end position="117"/>
    </location>
</feature>
<dbReference type="eggNOG" id="COG3503">
    <property type="taxonomic scope" value="Bacteria"/>
</dbReference>
<evidence type="ECO:0000313" key="3">
    <source>
        <dbReference type="EMBL" id="AAT88743.1"/>
    </source>
</evidence>
<evidence type="ECO:0000256" key="2">
    <source>
        <dbReference type="SAM" id="Phobius"/>
    </source>
</evidence>
<feature type="transmembrane region" description="Helical" evidence="2">
    <location>
        <begin position="277"/>
        <end position="303"/>
    </location>
</feature>
<dbReference type="HOGENOM" id="CLU_543795_0_0_11"/>
<feature type="transmembrane region" description="Helical" evidence="2">
    <location>
        <begin position="359"/>
        <end position="377"/>
    </location>
</feature>
<feature type="compositionally biased region" description="Basic and acidic residues" evidence="1">
    <location>
        <begin position="434"/>
        <end position="457"/>
    </location>
</feature>
<dbReference type="AlphaFoldDB" id="Q6AFV2"/>
<dbReference type="Proteomes" id="UP000001306">
    <property type="component" value="Chromosome"/>
</dbReference>
<keyword evidence="2" id="KW-0472">Membrane</keyword>
<feature type="region of interest" description="Disordered" evidence="1">
    <location>
        <begin position="399"/>
        <end position="501"/>
    </location>
</feature>
<protein>
    <submittedName>
        <fullName evidence="3">Uncharacterized protein</fullName>
    </submittedName>
</protein>
<sequence>MHGERTPPDIAALSAALASAPAHRCRPRLNAPVTLALLSWTQGAQEHARERSKEATVSSAENTPTTVDRNDIPQREAGTQRPARPPRTARLVGVDLARFLAVVGMVFAVLCGVSVTLAYRKYLEAGDILAAQIALLTRGALLVLIGLVLTIPLQLAAIVLVYLGVAMWLSVPFLRVRGWVVALVAGLLTMIVPPVNWLVRQQLQLAGPQPMEQGTAVDLSRGTMSLFDVAAHPVEAVRDVLLTGTYPVSTWLVYLLVGILIGRALLSAVATGRGKRFAAILAGGGAALAAFSIAVSWCVYYGFARAQQIQALGSETFSATGLTVDEIILGSSQGGPSGAWSSLLLDAPHSGTVLDVTRGVGIAGAIIGLCLLACWALPRIPWALRPVLAAGAAVDRVLHPHPPQRRPVPPGRRCHRPDFRQRAGTPQSVAGVGRAEHSSRCHPRGRDTAGSAPEERTVGSARRRQRDSCRSPGTAPRRPASAGIALSRAPPRAGAAPTTPG</sequence>
<name>Q6AFV2_LEIXX</name>
<dbReference type="EMBL" id="AE016822">
    <property type="protein sequence ID" value="AAT88743.1"/>
    <property type="molecule type" value="Genomic_DNA"/>
</dbReference>
<feature type="compositionally biased region" description="Low complexity" evidence="1">
    <location>
        <begin position="488"/>
        <end position="501"/>
    </location>
</feature>
<feature type="region of interest" description="Disordered" evidence="1">
    <location>
        <begin position="48"/>
        <end position="85"/>
    </location>
</feature>
<evidence type="ECO:0000313" key="4">
    <source>
        <dbReference type="Proteomes" id="UP000001306"/>
    </source>
</evidence>
<feature type="compositionally biased region" description="Polar residues" evidence="1">
    <location>
        <begin position="55"/>
        <end position="67"/>
    </location>
</feature>
<keyword evidence="2" id="KW-1133">Transmembrane helix</keyword>
<gene>
    <name evidence="3" type="ordered locus">Lxx08430</name>
</gene>
<keyword evidence="2" id="KW-0812">Transmembrane</keyword>
<dbReference type="KEGG" id="lxx:Lxx08430"/>
<accession>Q6AFV2</accession>